<organism evidence="1 2">
    <name type="scientific">Hypoxylon rubiginosum</name>
    <dbReference type="NCBI Taxonomy" id="110542"/>
    <lineage>
        <taxon>Eukaryota</taxon>
        <taxon>Fungi</taxon>
        <taxon>Dikarya</taxon>
        <taxon>Ascomycota</taxon>
        <taxon>Pezizomycotina</taxon>
        <taxon>Sordariomycetes</taxon>
        <taxon>Xylariomycetidae</taxon>
        <taxon>Xylariales</taxon>
        <taxon>Hypoxylaceae</taxon>
        <taxon>Hypoxylon</taxon>
    </lineage>
</organism>
<sequence>MAMTILNATTTHCKALELDDVGLGGVIKHGKDGERLVDFGEVQETYAKRKGTNFASLAITAGLGKLDDGTLESWPKLELKLGYMRDDIFPDLLGLASTSSQGCAFCKILRGDLIAAWDKIREESDRKDDNEEKVHQAKLAITKVTYQLYEVPHNNEGGEVVGSHSKRICLDSLYVFFTIDLGSSKMDYSLHYNIHADAADPCASWFQIWRKPLSNGLISPPSIKRLNELIARSLLEIPTPPGNTYYPTRLLDVGSSTCSKLRLIISAEYPALSKGEANFVGVRYAALSYCWGPKDEANKQLITTRGTIRNHIAQIEFGHLPQTVADAVQVCRTIGIRYLWVDALCIVQDNRDDWAREAFEMANVYANSFITLCILQGNSCTSGFLKKPHSPKTLQVNFRSRLDSSISGKLYLRMLHPPRENLKDSRLQTMGGLVGAGPDEPAKLDLRDAAWSNRGWTFQEARLSPRKLFYGPLMFHISCGKLQESADGSKFDEDDFFRQREPKFSDVLVGWYSLVATYGNRALSYERDRFPALSAFPRTISEKFPDQQYLAGLWKSDLHRGLLWTPYAWTDLKTYLEYPEEGYIAPSWSWACHPGGLTWVRGNALGLYIFSPEFELRGANIVSEAMNPYGRVLSGTLELDAKTFQLPLCRGEGRVIETPDSERRWLGVTFHYTLLSAKDEYIASLHLDWITLGGKNHPEDPLNLDQLCMVLISRSSLDNIYHHWKPSDDKHVTDPEIMLGLLLQPTGEKDEFVKVGLWYSETRGLGGNKFWDNIRRRSVRLV</sequence>
<protein>
    <submittedName>
        <fullName evidence="1">HET-domain-containing protein</fullName>
    </submittedName>
</protein>
<evidence type="ECO:0000313" key="2">
    <source>
        <dbReference type="Proteomes" id="UP001497700"/>
    </source>
</evidence>
<dbReference type="Proteomes" id="UP001497700">
    <property type="component" value="Unassembled WGS sequence"/>
</dbReference>
<evidence type="ECO:0000313" key="1">
    <source>
        <dbReference type="EMBL" id="KAI4860851.1"/>
    </source>
</evidence>
<reference evidence="1 2" key="1">
    <citation type="journal article" date="2022" name="New Phytol.">
        <title>Ecological generalism drives hyperdiversity of secondary metabolite gene clusters in xylarialean endophytes.</title>
        <authorList>
            <person name="Franco M.E.E."/>
            <person name="Wisecaver J.H."/>
            <person name="Arnold A.E."/>
            <person name="Ju Y.M."/>
            <person name="Slot J.C."/>
            <person name="Ahrendt S."/>
            <person name="Moore L.P."/>
            <person name="Eastman K.E."/>
            <person name="Scott K."/>
            <person name="Konkel Z."/>
            <person name="Mondo S.J."/>
            <person name="Kuo A."/>
            <person name="Hayes R.D."/>
            <person name="Haridas S."/>
            <person name="Andreopoulos B."/>
            <person name="Riley R."/>
            <person name="LaButti K."/>
            <person name="Pangilinan J."/>
            <person name="Lipzen A."/>
            <person name="Amirebrahimi M."/>
            <person name="Yan J."/>
            <person name="Adam C."/>
            <person name="Keymanesh K."/>
            <person name="Ng V."/>
            <person name="Louie K."/>
            <person name="Northen T."/>
            <person name="Drula E."/>
            <person name="Henrissat B."/>
            <person name="Hsieh H.M."/>
            <person name="Youens-Clark K."/>
            <person name="Lutzoni F."/>
            <person name="Miadlikowska J."/>
            <person name="Eastwood D.C."/>
            <person name="Hamelin R.C."/>
            <person name="Grigoriev I.V."/>
            <person name="U'Ren J.M."/>
        </authorList>
    </citation>
    <scope>NUCLEOTIDE SEQUENCE [LARGE SCALE GENOMIC DNA]</scope>
    <source>
        <strain evidence="1 2">CBS 119005</strain>
    </source>
</reference>
<keyword evidence="2" id="KW-1185">Reference proteome</keyword>
<gene>
    <name evidence="1" type="ORF">F4820DRAFT_461359</name>
</gene>
<accession>A0ACB9YNU3</accession>
<comment type="caution">
    <text evidence="1">The sequence shown here is derived from an EMBL/GenBank/DDBJ whole genome shotgun (WGS) entry which is preliminary data.</text>
</comment>
<proteinExistence type="predicted"/>
<name>A0ACB9YNU3_9PEZI</name>
<dbReference type="EMBL" id="MU393570">
    <property type="protein sequence ID" value="KAI4860851.1"/>
    <property type="molecule type" value="Genomic_DNA"/>
</dbReference>